<dbReference type="SUPFAM" id="SSF58100">
    <property type="entry name" value="Bacterial hemolysins"/>
    <property type="match status" value="1"/>
</dbReference>
<evidence type="ECO:0000256" key="2">
    <source>
        <dbReference type="SAM" id="SignalP"/>
    </source>
</evidence>
<sequence>MLRVLAVCLTISWSLCMTEGVRAVGELNESLQKEKKKAIENFEKQSDRATDFATVVDTSFLKIVSEQKQFKELIEGRTALGELVGKMESMDLEQVDLNEVIEVLGDAMEYLQKVRRQWNDLVQFFDEIKKIIDQNIIADNLKPTLRLVSYCIQVDSQIDPVILKSTLRLVAYCIQVGNSARLYQIVSEKHITSKLRYVADRLTLDKVKAKQRKARFKHKFQELTNDVTKLNIKNLHTLSNEKQFEYK</sequence>
<reference evidence="4" key="1">
    <citation type="submission" date="2024-02" db="UniProtKB">
        <authorList>
            <consortium name="WormBaseParasite"/>
        </authorList>
    </citation>
    <scope>IDENTIFICATION</scope>
</reference>
<feature type="chain" id="PRO_5042121013" evidence="2">
    <location>
        <begin position="24"/>
        <end position="247"/>
    </location>
</feature>
<feature type="signal peptide" evidence="2">
    <location>
        <begin position="1"/>
        <end position="23"/>
    </location>
</feature>
<name>A0AAF3FN78_9BILA</name>
<dbReference type="AlphaFoldDB" id="A0AAF3FN78"/>
<keyword evidence="1" id="KW-0175">Coiled coil</keyword>
<evidence type="ECO:0000313" key="3">
    <source>
        <dbReference type="Proteomes" id="UP000887575"/>
    </source>
</evidence>
<organism evidence="3 4">
    <name type="scientific">Mesorhabditis belari</name>
    <dbReference type="NCBI Taxonomy" id="2138241"/>
    <lineage>
        <taxon>Eukaryota</taxon>
        <taxon>Metazoa</taxon>
        <taxon>Ecdysozoa</taxon>
        <taxon>Nematoda</taxon>
        <taxon>Chromadorea</taxon>
        <taxon>Rhabditida</taxon>
        <taxon>Rhabditina</taxon>
        <taxon>Rhabditomorpha</taxon>
        <taxon>Rhabditoidea</taxon>
        <taxon>Rhabditidae</taxon>
        <taxon>Mesorhabditinae</taxon>
        <taxon>Mesorhabditis</taxon>
    </lineage>
</organism>
<dbReference type="WBParaSite" id="MBELARI_LOCUS8485">
    <property type="protein sequence ID" value="MBELARI_LOCUS8485"/>
    <property type="gene ID" value="MBELARI_LOCUS8485"/>
</dbReference>
<accession>A0AAF3FN78</accession>
<protein>
    <submittedName>
        <fullName evidence="4">Uncharacterized protein</fullName>
    </submittedName>
</protein>
<evidence type="ECO:0000313" key="4">
    <source>
        <dbReference type="WBParaSite" id="MBELARI_LOCUS8485"/>
    </source>
</evidence>
<evidence type="ECO:0000256" key="1">
    <source>
        <dbReference type="SAM" id="Coils"/>
    </source>
</evidence>
<feature type="coiled-coil region" evidence="1">
    <location>
        <begin position="21"/>
        <end position="48"/>
    </location>
</feature>
<keyword evidence="2" id="KW-0732">Signal</keyword>
<keyword evidence="3" id="KW-1185">Reference proteome</keyword>
<dbReference type="Proteomes" id="UP000887575">
    <property type="component" value="Unassembled WGS sequence"/>
</dbReference>
<proteinExistence type="predicted"/>